<reference evidence="2" key="1">
    <citation type="journal article" date="2013" name="Proc. Natl. Acad. Sci. U.S.A.">
        <title>Genome structure and metabolic features in the red seaweed Chondrus crispus shed light on evolution of the Archaeplastida.</title>
        <authorList>
            <person name="Collen J."/>
            <person name="Porcel B."/>
            <person name="Carre W."/>
            <person name="Ball S.G."/>
            <person name="Chaparro C."/>
            <person name="Tonon T."/>
            <person name="Barbeyron T."/>
            <person name="Michel G."/>
            <person name="Noel B."/>
            <person name="Valentin K."/>
            <person name="Elias M."/>
            <person name="Artiguenave F."/>
            <person name="Arun A."/>
            <person name="Aury J.M."/>
            <person name="Barbosa-Neto J.F."/>
            <person name="Bothwell J.H."/>
            <person name="Bouget F.Y."/>
            <person name="Brillet L."/>
            <person name="Cabello-Hurtado F."/>
            <person name="Capella-Gutierrez S."/>
            <person name="Charrier B."/>
            <person name="Cladiere L."/>
            <person name="Cock J.M."/>
            <person name="Coelho S.M."/>
            <person name="Colleoni C."/>
            <person name="Czjzek M."/>
            <person name="Da Silva C."/>
            <person name="Delage L."/>
            <person name="Denoeud F."/>
            <person name="Deschamps P."/>
            <person name="Dittami S.M."/>
            <person name="Gabaldon T."/>
            <person name="Gachon C.M."/>
            <person name="Groisillier A."/>
            <person name="Herve C."/>
            <person name="Jabbari K."/>
            <person name="Katinka M."/>
            <person name="Kloareg B."/>
            <person name="Kowalczyk N."/>
            <person name="Labadie K."/>
            <person name="Leblanc C."/>
            <person name="Lopez P.J."/>
            <person name="McLachlan D.H."/>
            <person name="Meslet-Cladiere L."/>
            <person name="Moustafa A."/>
            <person name="Nehr Z."/>
            <person name="Nyvall Collen P."/>
            <person name="Panaud O."/>
            <person name="Partensky F."/>
            <person name="Poulain J."/>
            <person name="Rensing S.A."/>
            <person name="Rousvoal S."/>
            <person name="Samson G."/>
            <person name="Symeonidi A."/>
            <person name="Weissenbach J."/>
            <person name="Zambounis A."/>
            <person name="Wincker P."/>
            <person name="Boyen C."/>
        </authorList>
    </citation>
    <scope>NUCLEOTIDE SEQUENCE [LARGE SCALE GENOMIC DNA]</scope>
    <source>
        <strain evidence="2">cv. Stackhouse</strain>
    </source>
</reference>
<name>R7QD61_CHOCR</name>
<dbReference type="CDD" id="cd02980">
    <property type="entry name" value="TRX_Fd_family"/>
    <property type="match status" value="1"/>
</dbReference>
<dbReference type="AlphaFoldDB" id="R7QD61"/>
<dbReference type="InterPro" id="IPR036249">
    <property type="entry name" value="Thioredoxin-like_sf"/>
</dbReference>
<dbReference type="Gramene" id="CDF35381">
    <property type="protein sequence ID" value="CDF35381"/>
    <property type="gene ID" value="CHC_T00003434001"/>
</dbReference>
<accession>R7QD61</accession>
<gene>
    <name evidence="1" type="ORF">CHC_T00003434001</name>
</gene>
<sequence length="246" mass="26836">MPVPAFCGFPPVHTPLFRPRNFNTCAVHPEWSMSMSPAKPPLKLELDAFLTAVPASLSPPVPPLRRRHIQTSEEQRAEDAYRSAKAVYKRAKDVYKGRSITEYADPSPAQQQEAEAVYRAAKLKYKEAKMTLKTIRKAKEALLKEEVRSPAPPTIDGVEMRTASAIVVAVCGGKTCKRMGADAVADILQRETRKGFLRDGVVHVDAPCMKMCGGGGPTVRFGADTIKVDFKKAVSDAIEGGEGIVQ</sequence>
<dbReference type="SUPFAM" id="SSF52833">
    <property type="entry name" value="Thioredoxin-like"/>
    <property type="match status" value="1"/>
</dbReference>
<dbReference type="OrthoDB" id="10621490at2759"/>
<dbReference type="EMBL" id="HG001729">
    <property type="protein sequence ID" value="CDF35381.1"/>
    <property type="molecule type" value="Genomic_DNA"/>
</dbReference>
<keyword evidence="2" id="KW-1185">Reference proteome</keyword>
<dbReference type="GeneID" id="17322957"/>
<evidence type="ECO:0000313" key="2">
    <source>
        <dbReference type="Proteomes" id="UP000012073"/>
    </source>
</evidence>
<dbReference type="KEGG" id="ccp:CHC_T00003434001"/>
<dbReference type="RefSeq" id="XP_005715200.1">
    <property type="nucleotide sequence ID" value="XM_005715143.1"/>
</dbReference>
<proteinExistence type="predicted"/>
<organism evidence="1 2">
    <name type="scientific">Chondrus crispus</name>
    <name type="common">Carrageen Irish moss</name>
    <name type="synonym">Polymorpha crispa</name>
    <dbReference type="NCBI Taxonomy" id="2769"/>
    <lineage>
        <taxon>Eukaryota</taxon>
        <taxon>Rhodophyta</taxon>
        <taxon>Florideophyceae</taxon>
        <taxon>Rhodymeniophycidae</taxon>
        <taxon>Gigartinales</taxon>
        <taxon>Gigartinaceae</taxon>
        <taxon>Chondrus</taxon>
    </lineage>
</organism>
<dbReference type="Proteomes" id="UP000012073">
    <property type="component" value="Unassembled WGS sequence"/>
</dbReference>
<protein>
    <submittedName>
        <fullName evidence="1">Uncharacterized protein</fullName>
    </submittedName>
</protein>
<evidence type="ECO:0000313" key="1">
    <source>
        <dbReference type="EMBL" id="CDF35381.1"/>
    </source>
</evidence>